<evidence type="ECO:0000313" key="5">
    <source>
        <dbReference type="Proteomes" id="UP000595197"/>
    </source>
</evidence>
<evidence type="ECO:0000259" key="2">
    <source>
        <dbReference type="Pfam" id="PF04183"/>
    </source>
</evidence>
<dbReference type="PANTHER" id="PTHR34384:SF6">
    <property type="entry name" value="STAPHYLOFERRIN B SYNTHASE"/>
    <property type="match status" value="1"/>
</dbReference>
<accession>A0ABX7BBX2</accession>
<dbReference type="Gene3D" id="6.10.250.3370">
    <property type="match status" value="1"/>
</dbReference>
<comment type="pathway">
    <text evidence="1">Siderophore biosynthesis.</text>
</comment>
<dbReference type="Proteomes" id="UP000595197">
    <property type="component" value="Chromosome"/>
</dbReference>
<dbReference type="RefSeq" id="WP_201079872.1">
    <property type="nucleotide sequence ID" value="NZ_CP067420.1"/>
</dbReference>
<protein>
    <submittedName>
        <fullName evidence="4">Rhizobactin siderophore biosynthesis protein RhsF</fullName>
    </submittedName>
</protein>
<dbReference type="PANTHER" id="PTHR34384">
    <property type="entry name" value="L-2,3-DIAMINOPROPANOATE--CITRATE LIGASE"/>
    <property type="match status" value="1"/>
</dbReference>
<dbReference type="EMBL" id="CP067420">
    <property type="protein sequence ID" value="QQP91692.1"/>
    <property type="molecule type" value="Genomic_DNA"/>
</dbReference>
<dbReference type="Pfam" id="PF06276">
    <property type="entry name" value="FhuF"/>
    <property type="match status" value="1"/>
</dbReference>
<name>A0ABX7BBX2_9PROT</name>
<dbReference type="Pfam" id="PF04183">
    <property type="entry name" value="IucA_IucC"/>
    <property type="match status" value="1"/>
</dbReference>
<proteinExistence type="predicted"/>
<sequence>MPLPHELPGRADERVLRQLVGALLFERVLEPQAAELDGTLGLEWESGGVRFRCRGSAGPFGRPRIVPGSVLMRVPGGQWVPADPRPLVEGLPTPAAYKVSLLAELDRTVALCRWNDANLPRTPRRGMSFADLEGALEEGHPYHPCFKARLGFDEDDHAAFGPEAGRTFRLVWLLVERSHLDQDLGGDEEAFWRAELGGRTWEELEARRAAAGKSAADYGFLPVHPWQWRSLRDRELAGWLADGRALALGPLGDRYRASQSVRTVMNVDDPRKADVKLAMNIVNTASRRTIVPHSVCTGPAISRWLTKVVESDPFFDQVCPLTLRTEHAGIIADRDGPLAGQLAVLWRRSVAEALREGEAAVPFNMLMAVETDGEPFISDWVGKFGLLPWLERLFEIAILPVWHLLACHGIAVEAHGQNMVLVHRDGWPERLILRDFHESVEYVPEFLKDRGSVPDFAELNPVYRDAPPDRFYWSDRLDALRELVMDTLFIYNLTEVSHLLNLHYGLPEPVFWRKVHDCLERYARRQGLEERHRRIGHAAQEILTESLMRGKLLNATEELHHPVPNIFADFRG</sequence>
<reference evidence="4" key="1">
    <citation type="submission" date="2021-02" db="EMBL/GenBank/DDBJ databases">
        <title>Skermanella TT6 skin isolate.</title>
        <authorList>
            <person name="Lee K."/>
            <person name="Ganzorig M."/>
        </authorList>
    </citation>
    <scope>NUCLEOTIDE SEQUENCE</scope>
    <source>
        <strain evidence="4">TT6</strain>
    </source>
</reference>
<keyword evidence="5" id="KW-1185">Reference proteome</keyword>
<feature type="domain" description="Aerobactin siderophore biosynthesis IucA/IucC-like C-terminal" evidence="3">
    <location>
        <begin position="389"/>
        <end position="533"/>
    </location>
</feature>
<dbReference type="InterPro" id="IPR007310">
    <property type="entry name" value="Aerobactin_biosyn_IucA/IucC_N"/>
</dbReference>
<gene>
    <name evidence="4" type="ORF">IGS68_11025</name>
</gene>
<dbReference type="Gene3D" id="1.10.510.40">
    <property type="match status" value="1"/>
</dbReference>
<evidence type="ECO:0000313" key="4">
    <source>
        <dbReference type="EMBL" id="QQP91692.1"/>
    </source>
</evidence>
<evidence type="ECO:0000256" key="1">
    <source>
        <dbReference type="ARBA" id="ARBA00004924"/>
    </source>
</evidence>
<dbReference type="InterPro" id="IPR037455">
    <property type="entry name" value="LucA/IucC-like"/>
</dbReference>
<evidence type="ECO:0000259" key="3">
    <source>
        <dbReference type="Pfam" id="PF06276"/>
    </source>
</evidence>
<organism evidence="4 5">
    <name type="scientific">Skermanella cutis</name>
    <dbReference type="NCBI Taxonomy" id="2775420"/>
    <lineage>
        <taxon>Bacteria</taxon>
        <taxon>Pseudomonadati</taxon>
        <taxon>Pseudomonadota</taxon>
        <taxon>Alphaproteobacteria</taxon>
        <taxon>Rhodospirillales</taxon>
        <taxon>Azospirillaceae</taxon>
        <taxon>Skermanella</taxon>
    </lineage>
</organism>
<dbReference type="InterPro" id="IPR022770">
    <property type="entry name" value="IucA/IucC-like_C"/>
</dbReference>
<feature type="domain" description="Aerobactin siderophore biosynthesis IucA/IucC N-terminal" evidence="2">
    <location>
        <begin position="128"/>
        <end position="367"/>
    </location>
</feature>